<dbReference type="Pfam" id="PF02954">
    <property type="entry name" value="HTH_8"/>
    <property type="match status" value="1"/>
</dbReference>
<dbReference type="AlphaFoldDB" id="S2KFU3"/>
<dbReference type="InterPro" id="IPR000847">
    <property type="entry name" value="LysR_HTH_N"/>
</dbReference>
<dbReference type="PANTHER" id="PTHR32071:SF13">
    <property type="entry name" value="RESPONSE REGULATOR HSFA"/>
    <property type="match status" value="1"/>
</dbReference>
<name>S2KFU3_LITA3</name>
<dbReference type="PROSITE" id="PS00675">
    <property type="entry name" value="SIGMA54_INTERACT_1"/>
    <property type="match status" value="1"/>
</dbReference>
<evidence type="ECO:0000256" key="5">
    <source>
        <dbReference type="PROSITE-ProRule" id="PRU00169"/>
    </source>
</evidence>
<dbReference type="SUPFAM" id="SSF52540">
    <property type="entry name" value="P-loop containing nucleoside triphosphate hydrolases"/>
    <property type="match status" value="1"/>
</dbReference>
<protein>
    <submittedName>
        <fullName evidence="9">Chemotaxis protein CheY</fullName>
    </submittedName>
</protein>
<evidence type="ECO:0000256" key="3">
    <source>
        <dbReference type="ARBA" id="ARBA00023015"/>
    </source>
</evidence>
<feature type="domain" description="HTH lysR-type" evidence="8">
    <location>
        <begin position="443"/>
        <end position="469"/>
    </location>
</feature>
<accession>S2KFU3</accession>
<dbReference type="CDD" id="cd00156">
    <property type="entry name" value="REC"/>
    <property type="match status" value="1"/>
</dbReference>
<dbReference type="PATRIC" id="fig|1121939.11.peg.3865"/>
<dbReference type="GO" id="GO:0000160">
    <property type="term" value="P:phosphorelay signal transduction system"/>
    <property type="evidence" value="ECO:0007669"/>
    <property type="project" value="InterPro"/>
</dbReference>
<dbReference type="InterPro" id="IPR002078">
    <property type="entry name" value="Sigma_54_int"/>
</dbReference>
<dbReference type="OrthoDB" id="9804019at2"/>
<evidence type="ECO:0000256" key="1">
    <source>
        <dbReference type="ARBA" id="ARBA00022741"/>
    </source>
</evidence>
<evidence type="ECO:0000313" key="9">
    <source>
        <dbReference type="EMBL" id="EPC00785.1"/>
    </source>
</evidence>
<dbReference type="InterPro" id="IPR009057">
    <property type="entry name" value="Homeodomain-like_sf"/>
</dbReference>
<dbReference type="InterPro" id="IPR058031">
    <property type="entry name" value="AAA_lid_NorR"/>
</dbReference>
<dbReference type="SMART" id="SM00448">
    <property type="entry name" value="REC"/>
    <property type="match status" value="1"/>
</dbReference>
<dbReference type="InterPro" id="IPR025944">
    <property type="entry name" value="Sigma_54_int_dom_CS"/>
</dbReference>
<evidence type="ECO:0000259" key="7">
    <source>
        <dbReference type="PROSITE" id="PS50110"/>
    </source>
</evidence>
<gene>
    <name evidence="9" type="ORF">L861_13420</name>
</gene>
<reference evidence="9 10" key="1">
    <citation type="journal article" date="2013" name="Genome Announc.">
        <title>Draft genome sequence of the moderately halophilic gammaproteobacterium Halomonas anticariensis FP35.</title>
        <authorList>
            <person name="Tahrioui A."/>
            <person name="Quesada E."/>
            <person name="Llamas I."/>
        </authorList>
    </citation>
    <scope>NUCLEOTIDE SEQUENCE [LARGE SCALE GENOMIC DNA]</scope>
    <source>
        <strain evidence="10">DSM 16096 / CECT 5854 / LMG 22089 / FP35</strain>
    </source>
</reference>
<evidence type="ECO:0000313" key="10">
    <source>
        <dbReference type="Proteomes" id="UP000014463"/>
    </source>
</evidence>
<dbReference type="InterPro" id="IPR001789">
    <property type="entry name" value="Sig_transdc_resp-reg_receiver"/>
</dbReference>
<evidence type="ECO:0000259" key="8">
    <source>
        <dbReference type="PROSITE" id="PS50931"/>
    </source>
</evidence>
<dbReference type="SUPFAM" id="SSF52172">
    <property type="entry name" value="CheY-like"/>
    <property type="match status" value="1"/>
</dbReference>
<dbReference type="InterPro" id="IPR011006">
    <property type="entry name" value="CheY-like_superfamily"/>
</dbReference>
<keyword evidence="1" id="KW-0547">Nucleotide-binding</keyword>
<comment type="caution">
    <text evidence="9">The sequence shown here is derived from an EMBL/GenBank/DDBJ whole genome shotgun (WGS) entry which is preliminary data.</text>
</comment>
<evidence type="ECO:0000256" key="4">
    <source>
        <dbReference type="ARBA" id="ARBA00023163"/>
    </source>
</evidence>
<dbReference type="InterPro" id="IPR025662">
    <property type="entry name" value="Sigma_54_int_dom_ATP-bd_1"/>
</dbReference>
<dbReference type="Gene3D" id="3.40.50.2300">
    <property type="match status" value="1"/>
</dbReference>
<keyword evidence="10" id="KW-1185">Reference proteome</keyword>
<dbReference type="PRINTS" id="PR01590">
    <property type="entry name" value="HTHFIS"/>
</dbReference>
<dbReference type="eggNOG" id="COG2204">
    <property type="taxonomic scope" value="Bacteria"/>
</dbReference>
<dbReference type="InterPro" id="IPR027417">
    <property type="entry name" value="P-loop_NTPase"/>
</dbReference>
<dbReference type="Pfam" id="PF00158">
    <property type="entry name" value="Sigma54_activat"/>
    <property type="match status" value="1"/>
</dbReference>
<dbReference type="PANTHER" id="PTHR32071">
    <property type="entry name" value="TRANSCRIPTIONAL REGULATORY PROTEIN"/>
    <property type="match status" value="1"/>
</dbReference>
<feature type="modified residue" description="4-aspartylphosphate" evidence="5">
    <location>
        <position position="61"/>
    </location>
</feature>
<dbReference type="RefSeq" id="WP_016418376.1">
    <property type="nucleotide sequence ID" value="NZ_AUAB01000005.1"/>
</dbReference>
<proteinExistence type="predicted"/>
<organism evidence="9 10">
    <name type="scientific">Litchfieldella anticariensis (strain DSM 16096 / CECT 5854 / CIP 108499 / LMG 22089 / FP35)</name>
    <name type="common">Halomonas anticariensis</name>
    <dbReference type="NCBI Taxonomy" id="1121939"/>
    <lineage>
        <taxon>Bacteria</taxon>
        <taxon>Pseudomonadati</taxon>
        <taxon>Pseudomonadota</taxon>
        <taxon>Gammaproteobacteria</taxon>
        <taxon>Oceanospirillales</taxon>
        <taxon>Halomonadaceae</taxon>
        <taxon>Litchfieldella</taxon>
    </lineage>
</organism>
<keyword evidence="3" id="KW-0805">Transcription regulation</keyword>
<dbReference type="InterPro" id="IPR002197">
    <property type="entry name" value="HTH_Fis"/>
</dbReference>
<dbReference type="InterPro" id="IPR003593">
    <property type="entry name" value="AAA+_ATPase"/>
</dbReference>
<dbReference type="Gene3D" id="3.40.50.300">
    <property type="entry name" value="P-loop containing nucleotide triphosphate hydrolases"/>
    <property type="match status" value="1"/>
</dbReference>
<dbReference type="PROSITE" id="PS50110">
    <property type="entry name" value="RESPONSE_REGULATORY"/>
    <property type="match status" value="1"/>
</dbReference>
<keyword evidence="2" id="KW-0067">ATP-binding</keyword>
<dbReference type="EMBL" id="ASTJ01000039">
    <property type="protein sequence ID" value="EPC00785.1"/>
    <property type="molecule type" value="Genomic_DNA"/>
</dbReference>
<keyword evidence="4" id="KW-0804">Transcription</keyword>
<dbReference type="PROSITE" id="PS00688">
    <property type="entry name" value="SIGMA54_INTERACT_3"/>
    <property type="match status" value="1"/>
</dbReference>
<feature type="domain" description="Response regulatory" evidence="7">
    <location>
        <begin position="10"/>
        <end position="126"/>
    </location>
</feature>
<dbReference type="SMART" id="SM00382">
    <property type="entry name" value="AAA"/>
    <property type="match status" value="1"/>
</dbReference>
<dbReference type="FunFam" id="3.40.50.300:FF:000006">
    <property type="entry name" value="DNA-binding transcriptional regulator NtrC"/>
    <property type="match status" value="1"/>
</dbReference>
<dbReference type="STRING" id="1121939.L861_13420"/>
<dbReference type="SUPFAM" id="SSF46689">
    <property type="entry name" value="Homeodomain-like"/>
    <property type="match status" value="1"/>
</dbReference>
<sequence>MTKNLYPSFGLLLVDDEPSFLRSLSIALERSGGITHIHRCQDSREVMETLARENIGLVTLDLTMPHVSGERLLTQIVEEHPDIGVIVISGLNQVETAVNCIKLGAFDYFVKTDEESRLIEGIKRAIHLQELKRENQELRKRFLNDTLEHPEAFAHITTGDKGMRSVFQYLESVAPTSQPILITGESGVGKELIARAAHTLSERQGPLVCVNVAGLDDNVFADTLFGHQRGAFTGADQARAGMIEQAADGTLFLDEIGDLSMSSQVKLLRLLQESEYYPLGSDRPKRMQARVIVATHQDLSEKQLAGEFRKDLYYRLRTHQVHIPPLRHRKQDIPLLLEHFLEEAAEELGKNKPTYPQELPVLLANYDFPGNVRELSAMVFDAMSVHKSRTLSMDVFKRTIHQTSLDTETHFAARQDVFSVDASLPTLHEVADLLVQEAMQRAEGNQSIASRLLGISQPALSKRLKKMRG</sequence>
<dbReference type="PROSITE" id="PS50931">
    <property type="entry name" value="HTH_LYSR"/>
    <property type="match status" value="1"/>
</dbReference>
<dbReference type="Pfam" id="PF00072">
    <property type="entry name" value="Response_reg"/>
    <property type="match status" value="1"/>
</dbReference>
<dbReference type="GO" id="GO:0043565">
    <property type="term" value="F:sequence-specific DNA binding"/>
    <property type="evidence" value="ECO:0007669"/>
    <property type="project" value="InterPro"/>
</dbReference>
<dbReference type="PROSITE" id="PS50045">
    <property type="entry name" value="SIGMA54_INTERACT_4"/>
    <property type="match status" value="1"/>
</dbReference>
<dbReference type="GO" id="GO:0005524">
    <property type="term" value="F:ATP binding"/>
    <property type="evidence" value="ECO:0007669"/>
    <property type="project" value="UniProtKB-KW"/>
</dbReference>
<feature type="domain" description="Sigma-54 factor interaction" evidence="6">
    <location>
        <begin position="156"/>
        <end position="384"/>
    </location>
</feature>
<keyword evidence="5" id="KW-0597">Phosphoprotein</keyword>
<dbReference type="GO" id="GO:0003700">
    <property type="term" value="F:DNA-binding transcription factor activity"/>
    <property type="evidence" value="ECO:0007669"/>
    <property type="project" value="InterPro"/>
</dbReference>
<dbReference type="Pfam" id="PF25601">
    <property type="entry name" value="AAA_lid_14"/>
    <property type="match status" value="1"/>
</dbReference>
<evidence type="ECO:0000259" key="6">
    <source>
        <dbReference type="PROSITE" id="PS50045"/>
    </source>
</evidence>
<dbReference type="Proteomes" id="UP000014463">
    <property type="component" value="Unassembled WGS sequence"/>
</dbReference>
<dbReference type="Gene3D" id="1.10.8.60">
    <property type="match status" value="1"/>
</dbReference>
<evidence type="ECO:0000256" key="2">
    <source>
        <dbReference type="ARBA" id="ARBA00022840"/>
    </source>
</evidence>
<dbReference type="Gene3D" id="1.10.10.60">
    <property type="entry name" value="Homeodomain-like"/>
    <property type="match status" value="1"/>
</dbReference>
<dbReference type="CDD" id="cd00009">
    <property type="entry name" value="AAA"/>
    <property type="match status" value="1"/>
</dbReference>